<dbReference type="InterPro" id="IPR046203">
    <property type="entry name" value="DUF6236"/>
</dbReference>
<dbReference type="PATRIC" id="fig|570156.3.peg.2197"/>
<dbReference type="AlphaFoldDB" id="A0A0P7E4A8"/>
<dbReference type="EMBL" id="LJTC01000003">
    <property type="protein sequence ID" value="KPM84454.1"/>
    <property type="molecule type" value="Genomic_DNA"/>
</dbReference>
<reference evidence="1 2" key="1">
    <citation type="submission" date="2015-09" db="EMBL/GenBank/DDBJ databases">
        <title>Draft Genome Sequence of Pseudoalteromonas lipolytica UCD-48B.</title>
        <authorList>
            <person name="Krusor M."/>
            <person name="Coil D.A."/>
            <person name="Lang J.M."/>
            <person name="Eisen J.A."/>
            <person name="Alexiev A."/>
        </authorList>
    </citation>
    <scope>NUCLEOTIDE SEQUENCE [LARGE SCALE GENOMIC DNA]</scope>
    <source>
        <strain evidence="1 2">UCD-48B</strain>
    </source>
</reference>
<name>A0A0P7E4A8_9GAMM</name>
<evidence type="ECO:0000313" key="2">
    <source>
        <dbReference type="Proteomes" id="UP000050378"/>
    </source>
</evidence>
<gene>
    <name evidence="1" type="ORF">AOG27_06050</name>
</gene>
<dbReference type="STRING" id="570156.AOG27_06050"/>
<dbReference type="Pfam" id="PF19749">
    <property type="entry name" value="DUF6236"/>
    <property type="match status" value="1"/>
</dbReference>
<proteinExistence type="predicted"/>
<comment type="caution">
    <text evidence="1">The sequence shown here is derived from an EMBL/GenBank/DDBJ whole genome shotgun (WGS) entry which is preliminary data.</text>
</comment>
<dbReference type="Proteomes" id="UP000050378">
    <property type="component" value="Unassembled WGS sequence"/>
</dbReference>
<dbReference type="OrthoDB" id="7026607at2"/>
<sequence>MERGVIASPGIINRLPKGFQMERSLSIDELRYYILYWDKVVIPGNNLVYIGLPEEEQLIKSGAVERPSVGFTGRFEGDQVTNAILSCQSVVAQELVKDKTTDWVIHQLGGECQFPYGFNQRRNIIRVDLASSLPVPTGDVDIYELLEFKEKRKDELYFLHAHLDDLYEQVLSSADQDLASKRAISDLAKSIADLDYVTNEHFDKTGKFDLSAELNLSGKDISVGAASGALIDFFATGMTLPIATIAGALISTIKVQSKATNTFQPASKNSKLAFLANAKREVLV</sequence>
<evidence type="ECO:0000313" key="1">
    <source>
        <dbReference type="EMBL" id="KPM84454.1"/>
    </source>
</evidence>
<accession>A0A0P7E4A8</accession>
<organism evidence="1 2">
    <name type="scientific">Pseudoalteromonas lipolytica</name>
    <dbReference type="NCBI Taxonomy" id="570156"/>
    <lineage>
        <taxon>Bacteria</taxon>
        <taxon>Pseudomonadati</taxon>
        <taxon>Pseudomonadota</taxon>
        <taxon>Gammaproteobacteria</taxon>
        <taxon>Alteromonadales</taxon>
        <taxon>Pseudoalteromonadaceae</taxon>
        <taxon>Pseudoalteromonas</taxon>
    </lineage>
</organism>
<dbReference type="RefSeq" id="WP_054552113.1">
    <property type="nucleotide sequence ID" value="NZ_LJTC01000003.1"/>
</dbReference>
<protein>
    <submittedName>
        <fullName evidence="1">Uncharacterized protein</fullName>
    </submittedName>
</protein>